<dbReference type="EMBL" id="CACRXK020012653">
    <property type="protein sequence ID" value="CAB4023742.1"/>
    <property type="molecule type" value="Genomic_DNA"/>
</dbReference>
<evidence type="ECO:0000256" key="8">
    <source>
        <dbReference type="SAM" id="MobiDB-lite"/>
    </source>
</evidence>
<dbReference type="GO" id="GO:0005886">
    <property type="term" value="C:plasma membrane"/>
    <property type="evidence" value="ECO:0007669"/>
    <property type="project" value="TreeGrafter"/>
</dbReference>
<dbReference type="Pfam" id="PF00002">
    <property type="entry name" value="7tm_2"/>
    <property type="match status" value="1"/>
</dbReference>
<evidence type="ECO:0000313" key="11">
    <source>
        <dbReference type="Proteomes" id="UP001152795"/>
    </source>
</evidence>
<reference evidence="10" key="1">
    <citation type="submission" date="2020-04" db="EMBL/GenBank/DDBJ databases">
        <authorList>
            <person name="Alioto T."/>
            <person name="Alioto T."/>
            <person name="Gomez Garrido J."/>
        </authorList>
    </citation>
    <scope>NUCLEOTIDE SEQUENCE</scope>
    <source>
        <strain evidence="10">A484AB</strain>
    </source>
</reference>
<evidence type="ECO:0000256" key="7">
    <source>
        <dbReference type="ARBA" id="ARBA00023180"/>
    </source>
</evidence>
<comment type="similarity">
    <text evidence="2">Belongs to the G-protein coupled receptor 2 family. Adhesion G-protein coupled receptor (ADGR) subfamily.</text>
</comment>
<dbReference type="GO" id="GO:0007166">
    <property type="term" value="P:cell surface receptor signaling pathway"/>
    <property type="evidence" value="ECO:0007669"/>
    <property type="project" value="InterPro"/>
</dbReference>
<keyword evidence="7" id="KW-0325">Glycoprotein</keyword>
<keyword evidence="3 9" id="KW-0812">Transmembrane</keyword>
<sequence>MHLCVVIGMADIFAILAGPALKYKTFCIAVSILLYFFVLALFGWMLCEGIIIYFQLVKVFSGMGLGGKHLKRFYVIGWGIPVVVVSVLVGVNDREDFITEGACWCGGDGVLFWVFVGALGLIILVNLVIFILALRNTLYNWEVTSTSTQGSETSTKATVCTKLTKAKIGLKGSAVLLPILGVTWVFGLLVFNRDATVFKYLFAIFNSLQGLMIFVFHVLINKKIQEEIIRERKARNAGQPTKTKPMANTTYVTSLTNEETTGNSRIPVPEDIELSQHSDHQT</sequence>
<dbReference type="PANTHER" id="PTHR12011">
    <property type="entry name" value="ADHESION G-PROTEIN COUPLED RECEPTOR"/>
    <property type="match status" value="1"/>
</dbReference>
<keyword evidence="6" id="KW-1015">Disulfide bond</keyword>
<dbReference type="Gene3D" id="1.20.1070.10">
    <property type="entry name" value="Rhodopsin 7-helix transmembrane proteins"/>
    <property type="match status" value="1"/>
</dbReference>
<feature type="transmembrane region" description="Helical" evidence="9">
    <location>
        <begin position="172"/>
        <end position="191"/>
    </location>
</feature>
<gene>
    <name evidence="10" type="ORF">PACLA_8A036922</name>
</gene>
<comment type="subcellular location">
    <subcellularLocation>
        <location evidence="1">Membrane</location>
        <topology evidence="1">Multi-pass membrane protein</topology>
    </subcellularLocation>
</comment>
<name>A0A6S7K7J8_PARCT</name>
<feature type="transmembrane region" description="Helical" evidence="9">
    <location>
        <begin position="111"/>
        <end position="134"/>
    </location>
</feature>
<evidence type="ECO:0000256" key="2">
    <source>
        <dbReference type="ARBA" id="ARBA00007343"/>
    </source>
</evidence>
<evidence type="ECO:0000256" key="9">
    <source>
        <dbReference type="SAM" id="Phobius"/>
    </source>
</evidence>
<dbReference type="PROSITE" id="PS50261">
    <property type="entry name" value="G_PROTEIN_RECEP_F2_4"/>
    <property type="match status" value="1"/>
</dbReference>
<dbReference type="GO" id="GO:0004930">
    <property type="term" value="F:G protein-coupled receptor activity"/>
    <property type="evidence" value="ECO:0007669"/>
    <property type="project" value="InterPro"/>
</dbReference>
<evidence type="ECO:0000313" key="10">
    <source>
        <dbReference type="EMBL" id="CAB4023742.1"/>
    </source>
</evidence>
<evidence type="ECO:0000256" key="3">
    <source>
        <dbReference type="ARBA" id="ARBA00022692"/>
    </source>
</evidence>
<dbReference type="OrthoDB" id="1100386at2759"/>
<dbReference type="AlphaFoldDB" id="A0A6S7K7J8"/>
<dbReference type="Proteomes" id="UP001152795">
    <property type="component" value="Unassembled WGS sequence"/>
</dbReference>
<evidence type="ECO:0000256" key="5">
    <source>
        <dbReference type="ARBA" id="ARBA00023136"/>
    </source>
</evidence>
<feature type="transmembrane region" description="Helical" evidence="9">
    <location>
        <begin position="197"/>
        <end position="220"/>
    </location>
</feature>
<protein>
    <submittedName>
        <fullName evidence="10">Adhesion G- coupled receptor D1-like</fullName>
    </submittedName>
</protein>
<keyword evidence="11" id="KW-1185">Reference proteome</keyword>
<dbReference type="InterPro" id="IPR000832">
    <property type="entry name" value="GPCR_2_secretin-like"/>
</dbReference>
<feature type="transmembrane region" description="Helical" evidence="9">
    <location>
        <begin position="73"/>
        <end position="91"/>
    </location>
</feature>
<organism evidence="10 11">
    <name type="scientific">Paramuricea clavata</name>
    <name type="common">Red gorgonian</name>
    <name type="synonym">Violescent sea-whip</name>
    <dbReference type="NCBI Taxonomy" id="317549"/>
    <lineage>
        <taxon>Eukaryota</taxon>
        <taxon>Metazoa</taxon>
        <taxon>Cnidaria</taxon>
        <taxon>Anthozoa</taxon>
        <taxon>Octocorallia</taxon>
        <taxon>Malacalcyonacea</taxon>
        <taxon>Plexauridae</taxon>
        <taxon>Paramuricea</taxon>
    </lineage>
</organism>
<dbReference type="PANTHER" id="PTHR12011:SF347">
    <property type="entry name" value="FI21270P1-RELATED"/>
    <property type="match status" value="1"/>
</dbReference>
<evidence type="ECO:0000256" key="4">
    <source>
        <dbReference type="ARBA" id="ARBA00022989"/>
    </source>
</evidence>
<feature type="transmembrane region" description="Helical" evidence="9">
    <location>
        <begin position="32"/>
        <end position="53"/>
    </location>
</feature>
<accession>A0A6S7K7J8</accession>
<feature type="compositionally biased region" description="Polar residues" evidence="8">
    <location>
        <begin position="238"/>
        <end position="264"/>
    </location>
</feature>
<feature type="region of interest" description="Disordered" evidence="8">
    <location>
        <begin position="234"/>
        <end position="282"/>
    </location>
</feature>
<evidence type="ECO:0000256" key="1">
    <source>
        <dbReference type="ARBA" id="ARBA00004141"/>
    </source>
</evidence>
<comment type="caution">
    <text evidence="10">The sequence shown here is derived from an EMBL/GenBank/DDBJ whole genome shotgun (WGS) entry which is preliminary data.</text>
</comment>
<keyword evidence="4 9" id="KW-1133">Transmembrane helix</keyword>
<dbReference type="FunFam" id="1.20.1070.10:FF:000058">
    <property type="entry name" value="Adhesion G protein-coupled receptor F5"/>
    <property type="match status" value="1"/>
</dbReference>
<proteinExistence type="inferred from homology"/>
<keyword evidence="5 9" id="KW-0472">Membrane</keyword>
<dbReference type="InterPro" id="IPR017981">
    <property type="entry name" value="GPCR_2-like_7TM"/>
</dbReference>
<dbReference type="PRINTS" id="PR00249">
    <property type="entry name" value="GPCRSECRETIN"/>
</dbReference>
<keyword evidence="10" id="KW-0675">Receptor</keyword>
<evidence type="ECO:0000256" key="6">
    <source>
        <dbReference type="ARBA" id="ARBA00023157"/>
    </source>
</evidence>